<keyword evidence="2" id="KW-1185">Reference proteome</keyword>
<accession>A0A4C1W9K2</accession>
<protein>
    <submittedName>
        <fullName evidence="1">Uncharacterized protein</fullName>
    </submittedName>
</protein>
<evidence type="ECO:0000313" key="1">
    <source>
        <dbReference type="EMBL" id="GBP47209.1"/>
    </source>
</evidence>
<dbReference type="EMBL" id="BGZK01000498">
    <property type="protein sequence ID" value="GBP47209.1"/>
    <property type="molecule type" value="Genomic_DNA"/>
</dbReference>
<reference evidence="1 2" key="1">
    <citation type="journal article" date="2019" name="Commun. Biol.">
        <title>The bagworm genome reveals a unique fibroin gene that provides high tensile strength.</title>
        <authorList>
            <person name="Kono N."/>
            <person name="Nakamura H."/>
            <person name="Ohtoshi R."/>
            <person name="Tomita M."/>
            <person name="Numata K."/>
            <person name="Arakawa K."/>
        </authorList>
    </citation>
    <scope>NUCLEOTIDE SEQUENCE [LARGE SCALE GENOMIC DNA]</scope>
</reference>
<dbReference type="AlphaFoldDB" id="A0A4C1W9K2"/>
<name>A0A4C1W9K2_EUMVA</name>
<evidence type="ECO:0000313" key="2">
    <source>
        <dbReference type="Proteomes" id="UP000299102"/>
    </source>
</evidence>
<organism evidence="1 2">
    <name type="scientific">Eumeta variegata</name>
    <name type="common">Bagworm moth</name>
    <name type="synonym">Eumeta japonica</name>
    <dbReference type="NCBI Taxonomy" id="151549"/>
    <lineage>
        <taxon>Eukaryota</taxon>
        <taxon>Metazoa</taxon>
        <taxon>Ecdysozoa</taxon>
        <taxon>Arthropoda</taxon>
        <taxon>Hexapoda</taxon>
        <taxon>Insecta</taxon>
        <taxon>Pterygota</taxon>
        <taxon>Neoptera</taxon>
        <taxon>Endopterygota</taxon>
        <taxon>Lepidoptera</taxon>
        <taxon>Glossata</taxon>
        <taxon>Ditrysia</taxon>
        <taxon>Tineoidea</taxon>
        <taxon>Psychidae</taxon>
        <taxon>Oiketicinae</taxon>
        <taxon>Eumeta</taxon>
    </lineage>
</organism>
<sequence>MYALINQYLIVPESEFGTSRRVSRDRLSRPARCLPRRARGGRLARAAGPSDCVPPYAPPARTALYTRRVKQIVGVATLAVATGRHAILGYVKVFGCYCGYQGRAQIFRQGMQSKKKKLTSFSNILFGSLPTPSVLRPTRLQHGVRPARPVKYRTLKEYGREVTPSVVACYLMSEGSGDLLPQSPHSSPSPQSSIHQPTSPFIRYPISTPEAGNTLISICECLWSMVTICFLVVRTLVAPRSATLKKSCDKYFFTLRAAGYGRVNSRRVKRRENKCHTRAYVTGPLYFAGYDRNAATSLSGGNEVRAELRTDIASAFPNVHMINYTPWDNRIMTIRALTQKKYLDTCQAITGQQSAGGLCLKRCREGLEAYVTGRF</sequence>
<comment type="caution">
    <text evidence="1">The sequence shown here is derived from an EMBL/GenBank/DDBJ whole genome shotgun (WGS) entry which is preliminary data.</text>
</comment>
<proteinExistence type="predicted"/>
<dbReference type="Proteomes" id="UP000299102">
    <property type="component" value="Unassembled WGS sequence"/>
</dbReference>
<gene>
    <name evidence="1" type="ORF">EVAR_20211_1</name>
</gene>